<dbReference type="EMBL" id="BKDJ01000004">
    <property type="protein sequence ID" value="GER22694.1"/>
    <property type="molecule type" value="Genomic_DNA"/>
</dbReference>
<proteinExistence type="predicted"/>
<sequence length="92" mass="10131">MGVRGGVNEHHVRHAAHPLERLVREFVLAGAEVPLDYRSAALAQGMKDPLHGVPGRRKPLLVGFEAKRGRANGTVLPRITFPTYHSCTYPPQ</sequence>
<accession>A0A5A7NP59</accession>
<dbReference type="Proteomes" id="UP000325307">
    <property type="component" value="Unassembled WGS sequence"/>
</dbReference>
<dbReference type="AlphaFoldDB" id="A0A5A7NP59"/>
<reference evidence="1 2" key="1">
    <citation type="submission" date="2019-09" db="EMBL/GenBank/DDBJ databases">
        <title>Arthrobacter zafarii sp. nov., a moderately thermotolerant and halotolerant actinobacterium isolated from Cholistan desert soil of Pakistan.</title>
        <authorList>
            <person name="Amin A."/>
            <person name="Ahmed I."/>
            <person name="Khalid N."/>
            <person name="Schumann P."/>
            <person name="Busse H.J."/>
            <person name="Khan I.U."/>
            <person name="Li S."/>
            <person name="Li W.J."/>
        </authorList>
    </citation>
    <scope>NUCLEOTIDE SEQUENCE [LARGE SCALE GENOMIC DNA]</scope>
    <source>
        <strain evidence="1 2">NCCP-1664</strain>
    </source>
</reference>
<gene>
    <name evidence="1" type="ORF">NCCP1664_11910</name>
</gene>
<organism evidence="1 2">
    <name type="scientific">Zafaria cholistanensis</name>
    <dbReference type="NCBI Taxonomy" id="1682741"/>
    <lineage>
        <taxon>Bacteria</taxon>
        <taxon>Bacillati</taxon>
        <taxon>Actinomycetota</taxon>
        <taxon>Actinomycetes</taxon>
        <taxon>Micrococcales</taxon>
        <taxon>Micrococcaceae</taxon>
        <taxon>Zafaria</taxon>
    </lineage>
</organism>
<keyword evidence="2" id="KW-1185">Reference proteome</keyword>
<evidence type="ECO:0000313" key="1">
    <source>
        <dbReference type="EMBL" id="GER22694.1"/>
    </source>
</evidence>
<name>A0A5A7NP59_9MICC</name>
<evidence type="ECO:0000313" key="2">
    <source>
        <dbReference type="Proteomes" id="UP000325307"/>
    </source>
</evidence>
<protein>
    <submittedName>
        <fullName evidence="1">Uncharacterized protein</fullName>
    </submittedName>
</protein>
<comment type="caution">
    <text evidence="1">The sequence shown here is derived from an EMBL/GenBank/DDBJ whole genome shotgun (WGS) entry which is preliminary data.</text>
</comment>